<evidence type="ECO:0000313" key="2">
    <source>
        <dbReference type="EMBL" id="KAE9536936.1"/>
    </source>
</evidence>
<dbReference type="EMBL" id="VYZN01000019">
    <property type="protein sequence ID" value="KAE9536936.1"/>
    <property type="molecule type" value="Genomic_DNA"/>
</dbReference>
<evidence type="ECO:0000313" key="3">
    <source>
        <dbReference type="Proteomes" id="UP000475862"/>
    </source>
</evidence>
<accession>A0A6G0TQ44</accession>
<sequence>MWENNLKMSRIDLKNSHVNKTDLWPGKHLLKSSEKKNAKCINFRALIITFKFINIDLLKNMNNTSTIQALLNFTNLLSFDFFLDGDIFVFKPLSSKLESDIISLFITQLLKLFIKLRRIKTKRKKRSLNVVLKIFLIDTKMKSEQSFLQVKKKTIGVAIVIPATPVRTPMSRNQGCNWGRFQGYGLPPPPKFLKVEIFNKMIVYTYMYLLKNWGKKCYEQRFKTLEKKISFHQNPSPTSVHVLTSGVFTFTKLYTMYGFLIFSIQLFQLSQSEEELKDTRMYFQTKKIHVEMKMKINNKLNLGLVIQYELMCSTTELNKNLHEYKLINSDTEVKFFSIKYLTQKYNYYGRIICLYFYNLTLKCFMFYCIYICFGKQSRYLYIKRVDKNVKILKFMIWKFLIIIPECIRMLNLLISLKIIFTIERENNLRR</sequence>
<dbReference type="Proteomes" id="UP000475862">
    <property type="component" value="Unassembled WGS sequence"/>
</dbReference>
<keyword evidence="1" id="KW-0812">Transmembrane</keyword>
<feature type="transmembrane region" description="Helical" evidence="1">
    <location>
        <begin position="394"/>
        <end position="420"/>
    </location>
</feature>
<keyword evidence="1" id="KW-1133">Transmembrane helix</keyword>
<proteinExistence type="predicted"/>
<evidence type="ECO:0000256" key="1">
    <source>
        <dbReference type="SAM" id="Phobius"/>
    </source>
</evidence>
<gene>
    <name evidence="2" type="ORF">AGLY_006743</name>
</gene>
<keyword evidence="3" id="KW-1185">Reference proteome</keyword>
<reference evidence="2 3" key="1">
    <citation type="submission" date="2019-08" db="EMBL/GenBank/DDBJ databases">
        <title>The genome of the soybean aphid Biotype 1, its phylome, world population structure and adaptation to the North American continent.</title>
        <authorList>
            <person name="Giordano R."/>
            <person name="Donthu R.K."/>
            <person name="Hernandez A.G."/>
            <person name="Wright C.L."/>
            <person name="Zimin A.V."/>
        </authorList>
    </citation>
    <scope>NUCLEOTIDE SEQUENCE [LARGE SCALE GENOMIC DNA]</scope>
    <source>
        <tissue evidence="2">Whole aphids</tissue>
    </source>
</reference>
<dbReference type="AlphaFoldDB" id="A0A6G0TQ44"/>
<feature type="transmembrane region" description="Helical" evidence="1">
    <location>
        <begin position="354"/>
        <end position="373"/>
    </location>
</feature>
<protein>
    <submittedName>
        <fullName evidence="2">Uncharacterized protein</fullName>
    </submittedName>
</protein>
<comment type="caution">
    <text evidence="2">The sequence shown here is derived from an EMBL/GenBank/DDBJ whole genome shotgun (WGS) entry which is preliminary data.</text>
</comment>
<keyword evidence="1" id="KW-0472">Membrane</keyword>
<name>A0A6G0TQ44_APHGL</name>
<organism evidence="2 3">
    <name type="scientific">Aphis glycines</name>
    <name type="common">Soybean aphid</name>
    <dbReference type="NCBI Taxonomy" id="307491"/>
    <lineage>
        <taxon>Eukaryota</taxon>
        <taxon>Metazoa</taxon>
        <taxon>Ecdysozoa</taxon>
        <taxon>Arthropoda</taxon>
        <taxon>Hexapoda</taxon>
        <taxon>Insecta</taxon>
        <taxon>Pterygota</taxon>
        <taxon>Neoptera</taxon>
        <taxon>Paraneoptera</taxon>
        <taxon>Hemiptera</taxon>
        <taxon>Sternorrhyncha</taxon>
        <taxon>Aphidomorpha</taxon>
        <taxon>Aphidoidea</taxon>
        <taxon>Aphididae</taxon>
        <taxon>Aphidini</taxon>
        <taxon>Aphis</taxon>
        <taxon>Aphis</taxon>
    </lineage>
</organism>